<comment type="caution">
    <text evidence="2">The sequence shown here is derived from an EMBL/GenBank/DDBJ whole genome shotgun (WGS) entry which is preliminary data.</text>
</comment>
<dbReference type="AlphaFoldDB" id="A0A0M0LNI5"/>
<dbReference type="PANTHER" id="PTHR33169">
    <property type="entry name" value="PADR-FAMILY TRANSCRIPTIONAL REGULATOR"/>
    <property type="match status" value="1"/>
</dbReference>
<dbReference type="STRING" id="263475.AMD00_07700"/>
<organism evidence="2 3">
    <name type="scientific">Viridibacillus arvi</name>
    <dbReference type="NCBI Taxonomy" id="263475"/>
    <lineage>
        <taxon>Bacteria</taxon>
        <taxon>Bacillati</taxon>
        <taxon>Bacillota</taxon>
        <taxon>Bacilli</taxon>
        <taxon>Bacillales</taxon>
        <taxon>Caryophanaceae</taxon>
        <taxon>Viridibacillus</taxon>
    </lineage>
</organism>
<name>A0A0M0LNI5_9BACL</name>
<dbReference type="InterPro" id="IPR005149">
    <property type="entry name" value="Tscrpt_reg_PadR_N"/>
</dbReference>
<proteinExistence type="predicted"/>
<dbReference type="Proteomes" id="UP000036867">
    <property type="component" value="Unassembled WGS sequence"/>
</dbReference>
<sequence length="106" mass="11868">MQQHGPLTEGVYYILLALYEPRHGYGIMQLVESLSKGRVQLGPGTLYGALKSLVERGWIQTVEAKESTRKKQYMITAQGKGEVEAEIVRMKELIMNGELMIKGGIE</sequence>
<evidence type="ECO:0000259" key="1">
    <source>
        <dbReference type="Pfam" id="PF03551"/>
    </source>
</evidence>
<dbReference type="GeneID" id="301135986"/>
<dbReference type="PANTHER" id="PTHR33169:SF13">
    <property type="entry name" value="PADR-FAMILY TRANSCRIPTIONAL REGULATOR"/>
    <property type="match status" value="1"/>
</dbReference>
<evidence type="ECO:0000313" key="2">
    <source>
        <dbReference type="EMBL" id="KOO52278.1"/>
    </source>
</evidence>
<accession>A0A0M0LNI5</accession>
<keyword evidence="3" id="KW-1185">Reference proteome</keyword>
<dbReference type="InterPro" id="IPR036388">
    <property type="entry name" value="WH-like_DNA-bd_sf"/>
</dbReference>
<dbReference type="InterPro" id="IPR036390">
    <property type="entry name" value="WH_DNA-bd_sf"/>
</dbReference>
<dbReference type="PATRIC" id="fig|263475.3.peg.1996"/>
<dbReference type="Pfam" id="PF03551">
    <property type="entry name" value="PadR"/>
    <property type="match status" value="1"/>
</dbReference>
<evidence type="ECO:0000313" key="3">
    <source>
        <dbReference type="Proteomes" id="UP000036867"/>
    </source>
</evidence>
<dbReference type="Gene3D" id="1.10.10.10">
    <property type="entry name" value="Winged helix-like DNA-binding domain superfamily/Winged helix DNA-binding domain"/>
    <property type="match status" value="1"/>
</dbReference>
<dbReference type="OrthoDB" id="9814826at2"/>
<protein>
    <submittedName>
        <fullName evidence="2">PadR family transcriptional regulator</fullName>
    </submittedName>
</protein>
<dbReference type="EMBL" id="LILB01000001">
    <property type="protein sequence ID" value="KOO52278.1"/>
    <property type="molecule type" value="Genomic_DNA"/>
</dbReference>
<feature type="domain" description="Transcription regulator PadR N-terminal" evidence="1">
    <location>
        <begin position="19"/>
        <end position="84"/>
    </location>
</feature>
<dbReference type="RefSeq" id="WP_053416446.1">
    <property type="nucleotide sequence ID" value="NZ_JBCMHV010000005.1"/>
</dbReference>
<dbReference type="InterPro" id="IPR052509">
    <property type="entry name" value="Metal_resp_DNA-bind_regulator"/>
</dbReference>
<gene>
    <name evidence="2" type="ORF">AMD00_07700</name>
</gene>
<reference evidence="3" key="1">
    <citation type="submission" date="2015-08" db="EMBL/GenBank/DDBJ databases">
        <title>Fjat-10028 dsm 16317.</title>
        <authorList>
            <person name="Liu B."/>
            <person name="Wang J."/>
            <person name="Zhu Y."/>
            <person name="Liu G."/>
            <person name="Chen Q."/>
            <person name="Chen Z."/>
            <person name="Lan J."/>
            <person name="Che J."/>
            <person name="Ge C."/>
            <person name="Shi H."/>
            <person name="Pan Z."/>
            <person name="Liu X."/>
        </authorList>
    </citation>
    <scope>NUCLEOTIDE SEQUENCE [LARGE SCALE GENOMIC DNA]</scope>
    <source>
        <strain evidence="3">DSM 16317</strain>
    </source>
</reference>
<dbReference type="SUPFAM" id="SSF46785">
    <property type="entry name" value="Winged helix' DNA-binding domain"/>
    <property type="match status" value="1"/>
</dbReference>